<dbReference type="InterPro" id="IPR036852">
    <property type="entry name" value="Peptidase_S8/S53_dom_sf"/>
</dbReference>
<dbReference type="GO" id="GO:0006508">
    <property type="term" value="P:proteolysis"/>
    <property type="evidence" value="ECO:0007669"/>
    <property type="project" value="UniProtKB-KW"/>
</dbReference>
<evidence type="ECO:0000313" key="9">
    <source>
        <dbReference type="Proteomes" id="UP000287394"/>
    </source>
</evidence>
<sequence length="661" mass="68698">MNKTTISVRRASLALLACLGAAAPAQAQTVVLRGHLSPALAGAHWVSRAPVAQPLTLALSLPLRNEAQLADQIHRLYDPKDPQYGHFLTTQQFIDRYAPTEESYAAVIRYARSQGFAITETYPNRTLVTVQAPDGVVERSLGLQMHSFRAANGSLFRVANADPSVPAAIAAQISGIVGLDESAHWAPQSYLVPQAMAQALQPYQVGTGPGGALSPSDITKAYGLNNLTLANSATKLDGHGQVLGLFQLDGYDPSDIASFTSGYKLPGVPLQNVLVGGASGQPGVNAAEVTLDIELMTALAPGASKIMVYEAPNTAAGVIAAYSRIASDNIAKQVSTSWGITEPSCSIPIRTAENTAFRQMAAQGQTIFAASGDAGAFDNGKNLTVQDPASQPYITSVGGTQLFLNADGTYKKESTWSHGSIGSGAGGGGVSAVWSKPDWQAGVGVSAAARNVPDVALNSDPYTGYSVFYKGGWCIFGGTSCAAPLWAGFTALVNQQRAASGAGPVGFINPAIYKIGKNSRYTQDFYDIHDGSTNLFYPAFAGYDNATGWGSFKGAGLIADLAASSTTVATPVISLIGTPRPQVARTVALVAWGTNIASDSVLSYGPSPNSLSRSVANSSQVTAHQVTVNGLMRGVTYFYTVTSRAAGASVTSPVLSFVTAK</sequence>
<reference evidence="8 9" key="1">
    <citation type="journal article" date="2019" name="Int. J. Syst. Evol. Microbiol.">
        <title>Capsulimonas corticalis gen. nov., sp. nov., an aerobic capsulated bacterium, of a novel bacterial order, Capsulimonadales ord. nov., of the class Armatimonadia of the phylum Armatimonadetes.</title>
        <authorList>
            <person name="Li J."/>
            <person name="Kudo C."/>
            <person name="Tonouchi A."/>
        </authorList>
    </citation>
    <scope>NUCLEOTIDE SEQUENCE [LARGE SCALE GENOMIC DNA]</scope>
    <source>
        <strain evidence="8 9">AX-7</strain>
    </source>
</reference>
<evidence type="ECO:0000256" key="2">
    <source>
        <dbReference type="ARBA" id="ARBA00022670"/>
    </source>
</evidence>
<dbReference type="Gene3D" id="2.60.40.380">
    <property type="entry name" value="Purple acid phosphatase-like, N-terminal"/>
    <property type="match status" value="1"/>
</dbReference>
<dbReference type="GO" id="GO:0003993">
    <property type="term" value="F:acid phosphatase activity"/>
    <property type="evidence" value="ECO:0007669"/>
    <property type="project" value="InterPro"/>
</dbReference>
<dbReference type="SUPFAM" id="SSF49363">
    <property type="entry name" value="Purple acid phosphatase, N-terminal domain"/>
    <property type="match status" value="1"/>
</dbReference>
<keyword evidence="2" id="KW-0645">Protease</keyword>
<dbReference type="InterPro" id="IPR015366">
    <property type="entry name" value="S53_propep"/>
</dbReference>
<dbReference type="SUPFAM" id="SSF54897">
    <property type="entry name" value="Protease propeptides/inhibitors"/>
    <property type="match status" value="1"/>
</dbReference>
<dbReference type="PANTHER" id="PTHR14218:SF15">
    <property type="entry name" value="TRIPEPTIDYL-PEPTIDASE 1"/>
    <property type="match status" value="1"/>
</dbReference>
<dbReference type="KEGG" id="ccot:CCAX7_21700"/>
<keyword evidence="9" id="KW-1185">Reference proteome</keyword>
<dbReference type="Pfam" id="PF09286">
    <property type="entry name" value="Pro-kuma_activ"/>
    <property type="match status" value="1"/>
</dbReference>
<organism evidence="8 9">
    <name type="scientific">Capsulimonas corticalis</name>
    <dbReference type="NCBI Taxonomy" id="2219043"/>
    <lineage>
        <taxon>Bacteria</taxon>
        <taxon>Bacillati</taxon>
        <taxon>Armatimonadota</taxon>
        <taxon>Armatimonadia</taxon>
        <taxon>Capsulimonadales</taxon>
        <taxon>Capsulimonadaceae</taxon>
        <taxon>Capsulimonas</taxon>
    </lineage>
</organism>
<keyword evidence="7" id="KW-0865">Zymogen</keyword>
<dbReference type="PANTHER" id="PTHR14218">
    <property type="entry name" value="PROTEASE S8 TRIPEPTIDYL PEPTIDASE I CLN2"/>
    <property type="match status" value="1"/>
</dbReference>
<keyword evidence="4" id="KW-0378">Hydrolase</keyword>
<evidence type="ECO:0000256" key="4">
    <source>
        <dbReference type="ARBA" id="ARBA00022801"/>
    </source>
</evidence>
<dbReference type="GO" id="GO:0008240">
    <property type="term" value="F:tripeptidyl-peptidase activity"/>
    <property type="evidence" value="ECO:0007669"/>
    <property type="project" value="TreeGrafter"/>
</dbReference>
<dbReference type="SUPFAM" id="SSF52743">
    <property type="entry name" value="Subtilisin-like"/>
    <property type="match status" value="1"/>
</dbReference>
<dbReference type="InterPro" id="IPR030400">
    <property type="entry name" value="Sedolisin_dom"/>
</dbReference>
<dbReference type="InterPro" id="IPR023828">
    <property type="entry name" value="Peptidase_S8_Ser-AS"/>
</dbReference>
<dbReference type="GO" id="GO:0004252">
    <property type="term" value="F:serine-type endopeptidase activity"/>
    <property type="evidence" value="ECO:0007669"/>
    <property type="project" value="InterPro"/>
</dbReference>
<keyword evidence="6" id="KW-0106">Calcium</keyword>
<dbReference type="PROSITE" id="PS00138">
    <property type="entry name" value="SUBTILASE_SER"/>
    <property type="match status" value="1"/>
</dbReference>
<evidence type="ECO:0000256" key="6">
    <source>
        <dbReference type="ARBA" id="ARBA00022837"/>
    </source>
</evidence>
<dbReference type="InterPro" id="IPR050819">
    <property type="entry name" value="Tripeptidyl-peptidase_I"/>
</dbReference>
<dbReference type="Gene3D" id="3.40.50.200">
    <property type="entry name" value="Peptidase S8/S53 domain"/>
    <property type="match status" value="1"/>
</dbReference>
<keyword evidence="3" id="KW-0479">Metal-binding</keyword>
<evidence type="ECO:0000313" key="8">
    <source>
        <dbReference type="EMBL" id="BDI30119.1"/>
    </source>
</evidence>
<protein>
    <submittedName>
        <fullName evidence="8">Pseudomonapepsin</fullName>
    </submittedName>
</protein>
<dbReference type="CDD" id="cd04056">
    <property type="entry name" value="Peptidases_S53"/>
    <property type="match status" value="1"/>
</dbReference>
<dbReference type="Pfam" id="PF00082">
    <property type="entry name" value="Peptidase_S8"/>
    <property type="match status" value="1"/>
</dbReference>
<dbReference type="InterPro" id="IPR008963">
    <property type="entry name" value="Purple_acid_Pase-like_N"/>
</dbReference>
<keyword evidence="5" id="KW-0720">Serine protease</keyword>
<evidence type="ECO:0000256" key="1">
    <source>
        <dbReference type="ARBA" id="ARBA00001913"/>
    </source>
</evidence>
<dbReference type="OrthoDB" id="9002785at2"/>
<dbReference type="PROSITE" id="PS51695">
    <property type="entry name" value="SEDOLISIN"/>
    <property type="match status" value="1"/>
</dbReference>
<evidence type="ECO:0000256" key="5">
    <source>
        <dbReference type="ARBA" id="ARBA00022825"/>
    </source>
</evidence>
<dbReference type="EMBL" id="AP025739">
    <property type="protein sequence ID" value="BDI30119.1"/>
    <property type="molecule type" value="Genomic_DNA"/>
</dbReference>
<dbReference type="AlphaFoldDB" id="A0A402D1Z9"/>
<evidence type="ECO:0000256" key="3">
    <source>
        <dbReference type="ARBA" id="ARBA00022723"/>
    </source>
</evidence>
<dbReference type="CDD" id="cd11377">
    <property type="entry name" value="Pro-peptidase_S53"/>
    <property type="match status" value="1"/>
</dbReference>
<dbReference type="Proteomes" id="UP000287394">
    <property type="component" value="Chromosome"/>
</dbReference>
<dbReference type="GO" id="GO:0046872">
    <property type="term" value="F:metal ion binding"/>
    <property type="evidence" value="ECO:0007669"/>
    <property type="project" value="UniProtKB-KW"/>
</dbReference>
<evidence type="ECO:0000256" key="7">
    <source>
        <dbReference type="ARBA" id="ARBA00023145"/>
    </source>
</evidence>
<comment type="cofactor">
    <cofactor evidence="1">
        <name>Ca(2+)</name>
        <dbReference type="ChEBI" id="CHEBI:29108"/>
    </cofactor>
</comment>
<accession>A0A402D1Z9</accession>
<dbReference type="InterPro" id="IPR000209">
    <property type="entry name" value="Peptidase_S8/S53_dom"/>
</dbReference>
<name>A0A402D1Z9_9BACT</name>
<dbReference type="SMART" id="SM00944">
    <property type="entry name" value="Pro-kuma_activ"/>
    <property type="match status" value="1"/>
</dbReference>
<dbReference type="RefSeq" id="WP_119323572.1">
    <property type="nucleotide sequence ID" value="NZ_AP025739.1"/>
</dbReference>
<gene>
    <name evidence="8" type="ORF">CCAX7_21700</name>
</gene>
<proteinExistence type="predicted"/>